<protein>
    <submittedName>
        <fullName evidence="2">Uncharacterized protein</fullName>
    </submittedName>
</protein>
<dbReference type="AlphaFoldDB" id="A0A7U5PGN6"/>
<feature type="signal peptide" evidence="1">
    <location>
        <begin position="1"/>
        <end position="18"/>
    </location>
</feature>
<dbReference type="KEGG" id="yel:LC20_07520"/>
<keyword evidence="1" id="KW-0732">Signal</keyword>
<name>A0A7U5PGN6_YEREN</name>
<dbReference type="Proteomes" id="UP000230961">
    <property type="component" value="Chromosome"/>
</dbReference>
<evidence type="ECO:0000313" key="3">
    <source>
        <dbReference type="Proteomes" id="UP000230961"/>
    </source>
</evidence>
<evidence type="ECO:0000313" key="2">
    <source>
        <dbReference type="EMBL" id="ATX62824.1"/>
    </source>
</evidence>
<accession>A0A7U5PGN6</accession>
<feature type="chain" id="PRO_5030957663" evidence="1">
    <location>
        <begin position="19"/>
        <end position="105"/>
    </location>
</feature>
<dbReference type="EMBL" id="CP007448">
    <property type="protein sequence ID" value="ATX62824.1"/>
    <property type="molecule type" value="Genomic_DNA"/>
</dbReference>
<gene>
    <name evidence="2" type="ORF">LC20_07520</name>
</gene>
<sequence>MKLIAATLAMSVPAFSLSMPIDEPMAVPAIARVSEAVCNRNYSGDEYITCIKLVDSSLVKAYWAGKMNVFCQSKFNDQLTKEKQCSTIMMISDALDEMSRQYLEE</sequence>
<reference evidence="2 3" key="1">
    <citation type="submission" date="2017-11" db="EMBL/GenBank/DDBJ databases">
        <title>The complete genome sequence and comparative genome analysis of Yersinia enterocolitica strain LC20.</title>
        <authorList>
            <person name="Shi G."/>
            <person name="Su M."/>
            <person name="Liang J."/>
            <person name="Gu W."/>
            <person name="Xiao Y."/>
            <person name="Zhang Z."/>
            <person name="Qiu H."/>
            <person name="Duan R."/>
            <person name="Zhang Z."/>
            <person name="Li Y."/>
            <person name="Zhang X."/>
            <person name="Ling Y."/>
            <person name="Song L."/>
            <person name="Chen M."/>
            <person name="Zhao Y."/>
            <person name="Wu J."/>
            <person name="Jing H."/>
            <person name="Xiao J."/>
            <person name="Wang X."/>
        </authorList>
    </citation>
    <scope>NUCLEOTIDE SEQUENCE [LARGE SCALE GENOMIC DNA]</scope>
    <source>
        <strain evidence="2 3">LC20</strain>
    </source>
</reference>
<evidence type="ECO:0000256" key="1">
    <source>
        <dbReference type="SAM" id="SignalP"/>
    </source>
</evidence>
<proteinExistence type="predicted"/>
<organism evidence="2 3">
    <name type="scientific">Yersinia enterocolitica LC20</name>
    <dbReference type="NCBI Taxonomy" id="1443113"/>
    <lineage>
        <taxon>Bacteria</taxon>
        <taxon>Pseudomonadati</taxon>
        <taxon>Pseudomonadota</taxon>
        <taxon>Gammaproteobacteria</taxon>
        <taxon>Enterobacterales</taxon>
        <taxon>Yersiniaceae</taxon>
        <taxon>Yersinia</taxon>
    </lineage>
</organism>